<comment type="caution">
    <text evidence="1">The sequence shown here is derived from an EMBL/GenBank/DDBJ whole genome shotgun (WGS) entry which is preliminary data.</text>
</comment>
<keyword evidence="2" id="KW-1185">Reference proteome</keyword>
<sequence>MTRVIAAGALMVGFGGGARGPVVTMRRLLGTVAGVAGMGLVGASATRAQVGPGSLGPSPLLFHSPVLEPYVDELPRPDVLPGESLELSARTGTHRFHRGLPGTMTLGYGAASYLGPVIARRSADDADLPQ</sequence>
<evidence type="ECO:0000313" key="2">
    <source>
        <dbReference type="Proteomes" id="UP001172702"/>
    </source>
</evidence>
<dbReference type="Proteomes" id="UP001172702">
    <property type="component" value="Unassembled WGS sequence"/>
</dbReference>
<proteinExistence type="predicted"/>
<name>A0ABT8H240_9ACTN</name>
<evidence type="ECO:0008006" key="3">
    <source>
        <dbReference type="Google" id="ProtNLM"/>
    </source>
</evidence>
<accession>A0ABT8H240</accession>
<dbReference type="EMBL" id="JAUHTB010000011">
    <property type="protein sequence ID" value="MDN4506526.1"/>
    <property type="molecule type" value="Genomic_DNA"/>
</dbReference>
<organism evidence="1 2">
    <name type="scientific">Dietzia maris</name>
    <dbReference type="NCBI Taxonomy" id="37915"/>
    <lineage>
        <taxon>Bacteria</taxon>
        <taxon>Bacillati</taxon>
        <taxon>Actinomycetota</taxon>
        <taxon>Actinomycetes</taxon>
        <taxon>Mycobacteriales</taxon>
        <taxon>Dietziaceae</taxon>
        <taxon>Dietzia</taxon>
    </lineage>
</organism>
<dbReference type="RefSeq" id="WP_146776252.1">
    <property type="nucleotide sequence ID" value="NZ_JAUHTB010000011.1"/>
</dbReference>
<gene>
    <name evidence="1" type="ORF">QYF62_10730</name>
</gene>
<evidence type="ECO:0000313" key="1">
    <source>
        <dbReference type="EMBL" id="MDN4506526.1"/>
    </source>
</evidence>
<dbReference type="Gene3D" id="2.60.40.420">
    <property type="entry name" value="Cupredoxins - blue copper proteins"/>
    <property type="match status" value="1"/>
</dbReference>
<dbReference type="InterPro" id="IPR008972">
    <property type="entry name" value="Cupredoxin"/>
</dbReference>
<protein>
    <recommendedName>
        <fullName evidence="3">Lipase</fullName>
    </recommendedName>
</protein>
<reference evidence="1 2" key="1">
    <citation type="submission" date="2023-07" db="EMBL/GenBank/DDBJ databases">
        <title>Strategy for survival of the halotoleranting strain Dietzia MX2 from the Yakshinskoe mineral salts deposit.</title>
        <authorList>
            <person name="Kharitonova M.A."/>
            <person name="Kupriyanova-Ashina F.G."/>
            <person name="Shakirov T.R."/>
            <person name="Vafina M.S."/>
            <person name="Ilinskaya O.N."/>
        </authorList>
    </citation>
    <scope>NUCLEOTIDE SEQUENCE [LARGE SCALE GENOMIC DNA]</scope>
    <source>
        <strain evidence="1 2">MX2</strain>
    </source>
</reference>